<dbReference type="EMBL" id="BONQ01000105">
    <property type="protein sequence ID" value="GIG48479.1"/>
    <property type="molecule type" value="Genomic_DNA"/>
</dbReference>
<dbReference type="RefSeq" id="WP_203850188.1">
    <property type="nucleotide sequence ID" value="NZ_BAAAVW010000003.1"/>
</dbReference>
<reference evidence="1" key="1">
    <citation type="submission" date="2021-01" db="EMBL/GenBank/DDBJ databases">
        <title>Whole genome shotgun sequence of Dactylosporangium siamense NBRC 106093.</title>
        <authorList>
            <person name="Komaki H."/>
            <person name="Tamura T."/>
        </authorList>
    </citation>
    <scope>NUCLEOTIDE SEQUENCE</scope>
    <source>
        <strain evidence="1">NBRC 106093</strain>
    </source>
</reference>
<name>A0A919PQU9_9ACTN</name>
<keyword evidence="2" id="KW-1185">Reference proteome</keyword>
<accession>A0A919PQU9</accession>
<proteinExistence type="predicted"/>
<gene>
    <name evidence="1" type="ORF">Dsi01nite_065200</name>
</gene>
<dbReference type="Proteomes" id="UP000660611">
    <property type="component" value="Unassembled WGS sequence"/>
</dbReference>
<evidence type="ECO:0000313" key="2">
    <source>
        <dbReference type="Proteomes" id="UP000660611"/>
    </source>
</evidence>
<evidence type="ECO:0000313" key="1">
    <source>
        <dbReference type="EMBL" id="GIG48479.1"/>
    </source>
</evidence>
<protein>
    <submittedName>
        <fullName evidence="1">Uncharacterized protein</fullName>
    </submittedName>
</protein>
<dbReference type="AlphaFoldDB" id="A0A919PQU9"/>
<comment type="caution">
    <text evidence="1">The sequence shown here is derived from an EMBL/GenBank/DDBJ whole genome shotgun (WGS) entry which is preliminary data.</text>
</comment>
<organism evidence="1 2">
    <name type="scientific">Dactylosporangium siamense</name>
    <dbReference type="NCBI Taxonomy" id="685454"/>
    <lineage>
        <taxon>Bacteria</taxon>
        <taxon>Bacillati</taxon>
        <taxon>Actinomycetota</taxon>
        <taxon>Actinomycetes</taxon>
        <taxon>Micromonosporales</taxon>
        <taxon>Micromonosporaceae</taxon>
        <taxon>Dactylosporangium</taxon>
    </lineage>
</organism>
<sequence length="139" mass="14988">MLAALLAEIDRQGGYDAGVGPEPVVGLELFFDGNDAYGSIGCNLIEHPGPATFYRVLRAVRDRPDVHGVWVGISELTFPDEWPFSDHVYVVTTASAEAVAAWAASLSPDEPGYGWWGSGPPLRPIEVPAGAHVVTLWWD</sequence>